<organism evidence="3">
    <name type="scientific">Ananas comosus var. bracteatus</name>
    <name type="common">red pineapple</name>
    <dbReference type="NCBI Taxonomy" id="296719"/>
    <lineage>
        <taxon>Eukaryota</taxon>
        <taxon>Viridiplantae</taxon>
        <taxon>Streptophyta</taxon>
        <taxon>Embryophyta</taxon>
        <taxon>Tracheophyta</taxon>
        <taxon>Spermatophyta</taxon>
        <taxon>Magnoliopsida</taxon>
        <taxon>Liliopsida</taxon>
        <taxon>Poales</taxon>
        <taxon>Bromeliaceae</taxon>
        <taxon>Bromelioideae</taxon>
        <taxon>Ananas</taxon>
    </lineage>
</organism>
<reference evidence="3" key="1">
    <citation type="submission" date="2020-07" db="EMBL/GenBank/DDBJ databases">
        <authorList>
            <person name="Lin J."/>
        </authorList>
    </citation>
    <scope>NUCLEOTIDE SEQUENCE</scope>
</reference>
<accession>A0A6V7PXM0</accession>
<dbReference type="InterPro" id="IPR015943">
    <property type="entry name" value="WD40/YVTN_repeat-like_dom_sf"/>
</dbReference>
<sequence>MKAVNDLPPLKAVTGSPHLNAESQPIEGATEKDEEEDENDEGQNKRRSVVMGAAEEPQTEPEGGEVAEDEAFESSDCPGAKEEVAAGSAAAWPALGFDVPPSRVYHFCRQFMSGAPNPNPNPNPKPNPNSSSNNNNFLKGVKWSPDGSSFLTSSDDNTLRLFYLPEDACSAEHNAAVDEEDSYVASLIVKEAESVYDYCWYPYMSVSDPATCVFASTTRDHPIHLWDAITGELRCTYRAYDAMDEITAALSLSFNPSGTKLFAGYNKAIRVFDVHRPGRDFEQYSLLKGKEGPSGIVSSISFSPTHSGVLAVGSYSQTTAIYAESNMEPLYVLHGQLGGVTQDPYILCWDIRNTVGIVYKLYRSSDNTNQRISFDIEPGGRHLGTGGQQDGLVHIYDLQSGQWKIGFQAASDTVNGFTFHPYLPLAASSSGNRRFDMLDNFEENTILAGDENCASIWIFSCSPQVDY</sequence>
<evidence type="ECO:0000256" key="2">
    <source>
        <dbReference type="SAM" id="MobiDB-lite"/>
    </source>
</evidence>
<dbReference type="SMART" id="SM00320">
    <property type="entry name" value="WD40"/>
    <property type="match status" value="4"/>
</dbReference>
<dbReference type="EMBL" id="LR862153">
    <property type="protein sequence ID" value="CAD1835674.1"/>
    <property type="molecule type" value="Genomic_DNA"/>
</dbReference>
<feature type="compositionally biased region" description="Acidic residues" evidence="2">
    <location>
        <begin position="57"/>
        <end position="73"/>
    </location>
</feature>
<feature type="region of interest" description="Disordered" evidence="2">
    <location>
        <begin position="115"/>
        <end position="138"/>
    </location>
</feature>
<dbReference type="PANTHER" id="PTHR13211">
    <property type="entry name" value="TELOMERASE CAJAL BODY PROTEIN 1"/>
    <property type="match status" value="1"/>
</dbReference>
<feature type="repeat" description="WD" evidence="1">
    <location>
        <begin position="131"/>
        <end position="162"/>
    </location>
</feature>
<dbReference type="SUPFAM" id="SSF50978">
    <property type="entry name" value="WD40 repeat-like"/>
    <property type="match status" value="1"/>
</dbReference>
<gene>
    <name evidence="3" type="ORF">CB5_LOCUS18885</name>
</gene>
<dbReference type="Gene3D" id="2.130.10.10">
    <property type="entry name" value="YVTN repeat-like/Quinoprotein amine dehydrogenase"/>
    <property type="match status" value="2"/>
</dbReference>
<dbReference type="PANTHER" id="PTHR13211:SF0">
    <property type="entry name" value="TELOMERASE CAJAL BODY PROTEIN 1"/>
    <property type="match status" value="1"/>
</dbReference>
<protein>
    <submittedName>
        <fullName evidence="3">Uncharacterized protein</fullName>
    </submittedName>
</protein>
<dbReference type="InterPro" id="IPR001680">
    <property type="entry name" value="WD40_rpt"/>
</dbReference>
<name>A0A6V7PXM0_ANACO</name>
<feature type="compositionally biased region" description="Acidic residues" evidence="2">
    <location>
        <begin position="32"/>
        <end position="41"/>
    </location>
</feature>
<dbReference type="AlphaFoldDB" id="A0A6V7PXM0"/>
<feature type="compositionally biased region" description="Pro residues" evidence="2">
    <location>
        <begin position="117"/>
        <end position="127"/>
    </location>
</feature>
<dbReference type="InterPro" id="IPR036322">
    <property type="entry name" value="WD40_repeat_dom_sf"/>
</dbReference>
<dbReference type="Pfam" id="PF00400">
    <property type="entry name" value="WD40"/>
    <property type="match status" value="1"/>
</dbReference>
<dbReference type="InterPro" id="IPR051150">
    <property type="entry name" value="SWT21/TCAB1_mRNA_Telomere"/>
</dbReference>
<dbReference type="PROSITE" id="PS50082">
    <property type="entry name" value="WD_REPEATS_2"/>
    <property type="match status" value="1"/>
</dbReference>
<proteinExistence type="predicted"/>
<evidence type="ECO:0000313" key="3">
    <source>
        <dbReference type="EMBL" id="CAD1835674.1"/>
    </source>
</evidence>
<evidence type="ECO:0000256" key="1">
    <source>
        <dbReference type="PROSITE-ProRule" id="PRU00221"/>
    </source>
</evidence>
<feature type="region of interest" description="Disordered" evidence="2">
    <location>
        <begin position="1"/>
        <end position="78"/>
    </location>
</feature>
<keyword evidence="1" id="KW-0853">WD repeat</keyword>